<dbReference type="RefSeq" id="WP_269473633.1">
    <property type="nucleotide sequence ID" value="NZ_AP022843.1"/>
</dbReference>
<accession>A0A6F8U7J0</accession>
<dbReference type="Proteomes" id="UP000502259">
    <property type="component" value="Chromosome"/>
</dbReference>
<evidence type="ECO:0000313" key="2">
    <source>
        <dbReference type="EMBL" id="BCB09121.1"/>
    </source>
</evidence>
<reference evidence="2 3" key="1">
    <citation type="submission" date="2020-03" db="EMBL/GenBank/DDBJ databases">
        <title>Complete Genome Sequence of Halomonas hydrothermalis Strain Slthf2, Halophilic Bacterium Isolated from Deep-Sea Hydrothermal-Vent Environments.</title>
        <authorList>
            <person name="Takeyama N."/>
            <person name="Huang M."/>
            <person name="Sato K."/>
            <person name="Galipon J."/>
            <person name="Arakawa K."/>
        </authorList>
    </citation>
    <scope>NUCLEOTIDE SEQUENCE [LARGE SCALE GENOMIC DNA]</scope>
    <source>
        <strain evidence="2 3">Slthf2</strain>
    </source>
</reference>
<proteinExistence type="predicted"/>
<feature type="compositionally biased region" description="Basic and acidic residues" evidence="1">
    <location>
        <begin position="1"/>
        <end position="13"/>
    </location>
</feature>
<protein>
    <submittedName>
        <fullName evidence="2">Uncharacterized protein</fullName>
    </submittedName>
</protein>
<feature type="compositionally biased region" description="Acidic residues" evidence="1">
    <location>
        <begin position="33"/>
        <end position="43"/>
    </location>
</feature>
<evidence type="ECO:0000256" key="1">
    <source>
        <dbReference type="SAM" id="MobiDB-lite"/>
    </source>
</evidence>
<sequence>MARLHSNEEEQQKTNDSVEEMAMGDFSEPQNPLDDEFDQMLMV</sequence>
<keyword evidence="3" id="KW-1185">Reference proteome</keyword>
<feature type="region of interest" description="Disordered" evidence="1">
    <location>
        <begin position="1"/>
        <end position="43"/>
    </location>
</feature>
<dbReference type="EMBL" id="AP022843">
    <property type="protein sequence ID" value="BCB09121.1"/>
    <property type="molecule type" value="Genomic_DNA"/>
</dbReference>
<organism evidence="2 3">
    <name type="scientific">Halomonas hydrothermalis</name>
    <dbReference type="NCBI Taxonomy" id="115561"/>
    <lineage>
        <taxon>Bacteria</taxon>
        <taxon>Pseudomonadati</taxon>
        <taxon>Pseudomonadota</taxon>
        <taxon>Gammaproteobacteria</taxon>
        <taxon>Oceanospirillales</taxon>
        <taxon>Halomonadaceae</taxon>
        <taxon>Halomonas</taxon>
    </lineage>
</organism>
<dbReference type="AlphaFoldDB" id="A0A6F8U7J0"/>
<evidence type="ECO:0000313" key="3">
    <source>
        <dbReference type="Proteomes" id="UP000502259"/>
    </source>
</evidence>
<name>A0A6F8U7J0_9GAMM</name>
<gene>
    <name evidence="2" type="ORF">HHSLTHF2_30110</name>
</gene>